<keyword evidence="1" id="KW-1133">Transmembrane helix</keyword>
<dbReference type="EMBL" id="NIPX01000044">
    <property type="protein sequence ID" value="OWJ81318.1"/>
    <property type="molecule type" value="Genomic_DNA"/>
</dbReference>
<feature type="transmembrane region" description="Helical" evidence="1">
    <location>
        <begin position="84"/>
        <end position="107"/>
    </location>
</feature>
<sequence length="145" mass="15127">MKLSDVLLQHGRALEWMTSALLLAFAITLALPGDTLAASPSFAGFVSAGLDEAALAMPISWIAAMRMAGLYVNGAWRRSPLLRMIGAVLGAGVFAFLATMFALPWLIGQQSALGIGAGVYAVACLFDLLAAYRTGADVGHSERLG</sequence>
<evidence type="ECO:0000313" key="4">
    <source>
        <dbReference type="Proteomes" id="UP000196640"/>
    </source>
</evidence>
<dbReference type="Proteomes" id="UP000196640">
    <property type="component" value="Unassembled WGS sequence"/>
</dbReference>
<comment type="caution">
    <text evidence="3">The sequence shown here is derived from an EMBL/GenBank/DDBJ whole genome shotgun (WGS) entry which is preliminary data.</text>
</comment>
<dbReference type="RefSeq" id="WP_051930295.1">
    <property type="nucleotide sequence ID" value="NZ_CALUEG010000026.1"/>
</dbReference>
<dbReference type="AlphaFoldDB" id="A0A212AIL4"/>
<organism evidence="3 4">
    <name type="scientific">Haematobacter missouriensis</name>
    <dbReference type="NCBI Taxonomy" id="366616"/>
    <lineage>
        <taxon>Bacteria</taxon>
        <taxon>Pseudomonadati</taxon>
        <taxon>Pseudomonadota</taxon>
        <taxon>Alphaproteobacteria</taxon>
        <taxon>Rhodobacterales</taxon>
        <taxon>Paracoccaceae</taxon>
        <taxon>Haematobacter</taxon>
    </lineage>
</organism>
<evidence type="ECO:0000313" key="5">
    <source>
        <dbReference type="Proteomes" id="UP000214673"/>
    </source>
</evidence>
<evidence type="ECO:0000256" key="1">
    <source>
        <dbReference type="SAM" id="Phobius"/>
    </source>
</evidence>
<feature type="transmembrane region" description="Helical" evidence="1">
    <location>
        <begin position="53"/>
        <end position="72"/>
    </location>
</feature>
<accession>A0A212AIL4</accession>
<keyword evidence="5" id="KW-1185">Reference proteome</keyword>
<dbReference type="OrthoDB" id="7502269at2"/>
<evidence type="ECO:0000313" key="2">
    <source>
        <dbReference type="EMBL" id="OWJ79173.1"/>
    </source>
</evidence>
<dbReference type="EMBL" id="NIPV01000008">
    <property type="protein sequence ID" value="OWJ79173.1"/>
    <property type="molecule type" value="Genomic_DNA"/>
</dbReference>
<reference evidence="4 5" key="1">
    <citation type="submission" date="2016-11" db="EMBL/GenBank/DDBJ databases">
        <title>Comparison of Traditional DNA-DNA Hybridization with In Silico Genomic Analysis.</title>
        <authorList>
            <person name="Nicholson A.C."/>
            <person name="Sammons S."/>
            <person name="Humrighouse B.W."/>
            <person name="Graziano J."/>
            <person name="Lasker B."/>
            <person name="Whitney A.M."/>
            <person name="Mcquiston J.R."/>
        </authorList>
    </citation>
    <scope>NUCLEOTIDE SEQUENCE [LARGE SCALE GENOMIC DNA]</scope>
    <source>
        <strain evidence="2 5">H1892</strain>
        <strain evidence="3 4">H2381</strain>
    </source>
</reference>
<evidence type="ECO:0000313" key="3">
    <source>
        <dbReference type="EMBL" id="OWJ81318.1"/>
    </source>
</evidence>
<protein>
    <submittedName>
        <fullName evidence="3">Uncharacterized protein</fullName>
    </submittedName>
</protein>
<keyword evidence="1" id="KW-0812">Transmembrane</keyword>
<dbReference type="STRING" id="366616.CG51_00810"/>
<dbReference type="Proteomes" id="UP000214673">
    <property type="component" value="Unassembled WGS sequence"/>
</dbReference>
<gene>
    <name evidence="3" type="ORF">CDV52_18840</name>
    <name evidence="2" type="ORF">CDV53_02520</name>
</gene>
<proteinExistence type="predicted"/>
<keyword evidence="1" id="KW-0472">Membrane</keyword>
<name>A0A212AIL4_9RHOB</name>
<feature type="transmembrane region" description="Helical" evidence="1">
    <location>
        <begin position="113"/>
        <end position="132"/>
    </location>
</feature>